<comment type="caution">
    <text evidence="2">The sequence shown here is derived from an EMBL/GenBank/DDBJ whole genome shotgun (WGS) entry which is preliminary data.</text>
</comment>
<organism evidence="2 3">
    <name type="scientific">Candidatus Liptonbacteria bacterium RIFCSPLOWO2_01_FULL_56_20</name>
    <dbReference type="NCBI Taxonomy" id="1798652"/>
    <lineage>
        <taxon>Bacteria</taxon>
        <taxon>Candidatus Liptoniibacteriota</taxon>
    </lineage>
</organism>
<feature type="transmembrane region" description="Helical" evidence="1">
    <location>
        <begin position="64"/>
        <end position="82"/>
    </location>
</feature>
<accession>A0A1G2CHE4</accession>
<feature type="transmembrane region" description="Helical" evidence="1">
    <location>
        <begin position="181"/>
        <end position="201"/>
    </location>
</feature>
<keyword evidence="1" id="KW-0472">Membrane</keyword>
<dbReference type="EMBL" id="MHLC01000030">
    <property type="protein sequence ID" value="OGZ00632.1"/>
    <property type="molecule type" value="Genomic_DNA"/>
</dbReference>
<proteinExistence type="predicted"/>
<reference evidence="2 3" key="1">
    <citation type="journal article" date="2016" name="Nat. Commun.">
        <title>Thousands of microbial genomes shed light on interconnected biogeochemical processes in an aquifer system.</title>
        <authorList>
            <person name="Anantharaman K."/>
            <person name="Brown C.T."/>
            <person name="Hug L.A."/>
            <person name="Sharon I."/>
            <person name="Castelle C.J."/>
            <person name="Probst A.J."/>
            <person name="Thomas B.C."/>
            <person name="Singh A."/>
            <person name="Wilkins M.J."/>
            <person name="Karaoz U."/>
            <person name="Brodie E.L."/>
            <person name="Williams K.H."/>
            <person name="Hubbard S.S."/>
            <person name="Banfield J.F."/>
        </authorList>
    </citation>
    <scope>NUCLEOTIDE SEQUENCE [LARGE SCALE GENOMIC DNA]</scope>
</reference>
<evidence type="ECO:0000313" key="2">
    <source>
        <dbReference type="EMBL" id="OGZ00632.1"/>
    </source>
</evidence>
<dbReference type="Proteomes" id="UP000178495">
    <property type="component" value="Unassembled WGS sequence"/>
</dbReference>
<feature type="transmembrane region" description="Helical" evidence="1">
    <location>
        <begin position="150"/>
        <end position="169"/>
    </location>
</feature>
<keyword evidence="1" id="KW-0812">Transmembrane</keyword>
<name>A0A1G2CHE4_9BACT</name>
<evidence type="ECO:0000313" key="3">
    <source>
        <dbReference type="Proteomes" id="UP000178495"/>
    </source>
</evidence>
<keyword evidence="1" id="KW-1133">Transmembrane helix</keyword>
<sequence length="204" mass="23205">MFLLVAAWLFFVPLFDPLRLFLQFAVVLVIAAFLPETAFSALFLATLFFLLLGIKELVFINRRAAYETFLFILLFVIFLNFFSHFTRFVDQSALFVAFALSLLSSILLGGFVNYSGLGGANRKQKFFALALAGLLLWQISAALLFLPLNFLYQTAIAFLVMAMLTELLVDYFTRELVPARLMVYFSAFFVFLTFLLVSNQWGLS</sequence>
<feature type="transmembrane region" description="Helical" evidence="1">
    <location>
        <begin position="126"/>
        <end position="144"/>
    </location>
</feature>
<feature type="transmembrane region" description="Helical" evidence="1">
    <location>
        <begin position="94"/>
        <end position="114"/>
    </location>
</feature>
<feature type="transmembrane region" description="Helical" evidence="1">
    <location>
        <begin position="27"/>
        <end position="52"/>
    </location>
</feature>
<dbReference type="AlphaFoldDB" id="A0A1G2CHE4"/>
<dbReference type="STRING" id="1798652.A3A43_03180"/>
<evidence type="ECO:0000256" key="1">
    <source>
        <dbReference type="SAM" id="Phobius"/>
    </source>
</evidence>
<gene>
    <name evidence="2" type="ORF">A3A43_03180</name>
</gene>
<protein>
    <submittedName>
        <fullName evidence="2">Uncharacterized protein</fullName>
    </submittedName>
</protein>